<keyword evidence="2" id="KW-1133">Transmembrane helix</keyword>
<feature type="transmembrane region" description="Helical" evidence="2">
    <location>
        <begin position="74"/>
        <end position="96"/>
    </location>
</feature>
<keyword evidence="2" id="KW-0812">Transmembrane</keyword>
<evidence type="ECO:0000313" key="4">
    <source>
        <dbReference type="Proteomes" id="UP001432062"/>
    </source>
</evidence>
<protein>
    <submittedName>
        <fullName evidence="3">DUF4231 domain-containing protein</fullName>
    </submittedName>
</protein>
<feature type="transmembrane region" description="Helical" evidence="2">
    <location>
        <begin position="51"/>
        <end position="68"/>
    </location>
</feature>
<keyword evidence="2" id="KW-0472">Membrane</keyword>
<evidence type="ECO:0000256" key="2">
    <source>
        <dbReference type="SAM" id="Phobius"/>
    </source>
</evidence>
<name>A0ABZ1Z6X6_9NOCA</name>
<dbReference type="Pfam" id="PF14015">
    <property type="entry name" value="DUF4231"/>
    <property type="match status" value="1"/>
</dbReference>
<gene>
    <name evidence="3" type="ORF">OG563_17390</name>
</gene>
<dbReference type="InterPro" id="IPR025325">
    <property type="entry name" value="DUF4231"/>
</dbReference>
<reference evidence="3" key="1">
    <citation type="submission" date="2022-10" db="EMBL/GenBank/DDBJ databases">
        <title>The complete genomes of actinobacterial strains from the NBC collection.</title>
        <authorList>
            <person name="Joergensen T.S."/>
            <person name="Alvarez Arevalo M."/>
            <person name="Sterndorff E.B."/>
            <person name="Faurdal D."/>
            <person name="Vuksanovic O."/>
            <person name="Mourched A.-S."/>
            <person name="Charusanti P."/>
            <person name="Shaw S."/>
            <person name="Blin K."/>
            <person name="Weber T."/>
        </authorList>
    </citation>
    <scope>NUCLEOTIDE SEQUENCE</scope>
    <source>
        <strain evidence="3">NBC_01482</strain>
    </source>
</reference>
<dbReference type="NCBIfam" id="NF033634">
    <property type="entry name" value="SLATT_1"/>
    <property type="match status" value="1"/>
</dbReference>
<dbReference type="Proteomes" id="UP001432062">
    <property type="component" value="Chromosome"/>
</dbReference>
<keyword evidence="4" id="KW-1185">Reference proteome</keyword>
<sequence length="175" mass="19349">MPLTEGLGSSQFGSDEPSPPSMAPEDYITDRLEQYQGWYDKKAVTMKARHLQIRVLAVGGGVTVPALVNLPFAWAPIVVTVVSLVVAASVSLESVFKYREQWKNYRSTEQLLGHEKVYFRTRTGPYEHLGNTKAFRTLVERVEGAIAAENSATLNVMTTAQQLSEPDYPRNAASS</sequence>
<accession>A0ABZ1Z6X6</accession>
<evidence type="ECO:0000313" key="3">
    <source>
        <dbReference type="EMBL" id="WUV49806.1"/>
    </source>
</evidence>
<organism evidence="3 4">
    <name type="scientific">Nocardia vinacea</name>
    <dbReference type="NCBI Taxonomy" id="96468"/>
    <lineage>
        <taxon>Bacteria</taxon>
        <taxon>Bacillati</taxon>
        <taxon>Actinomycetota</taxon>
        <taxon>Actinomycetes</taxon>
        <taxon>Mycobacteriales</taxon>
        <taxon>Nocardiaceae</taxon>
        <taxon>Nocardia</taxon>
    </lineage>
</organism>
<evidence type="ECO:0000256" key="1">
    <source>
        <dbReference type="SAM" id="MobiDB-lite"/>
    </source>
</evidence>
<proteinExistence type="predicted"/>
<feature type="region of interest" description="Disordered" evidence="1">
    <location>
        <begin position="1"/>
        <end position="25"/>
    </location>
</feature>
<dbReference type="EMBL" id="CP109441">
    <property type="protein sequence ID" value="WUV49806.1"/>
    <property type="molecule type" value="Genomic_DNA"/>
</dbReference>
<dbReference type="RefSeq" id="WP_327094543.1">
    <property type="nucleotide sequence ID" value="NZ_CP109149.1"/>
</dbReference>